<organism evidence="1 2">
    <name type="scientific">Phytophthora citrophthora</name>
    <dbReference type="NCBI Taxonomy" id="4793"/>
    <lineage>
        <taxon>Eukaryota</taxon>
        <taxon>Sar</taxon>
        <taxon>Stramenopiles</taxon>
        <taxon>Oomycota</taxon>
        <taxon>Peronosporomycetes</taxon>
        <taxon>Peronosporales</taxon>
        <taxon>Peronosporaceae</taxon>
        <taxon>Phytophthora</taxon>
    </lineage>
</organism>
<evidence type="ECO:0000313" key="2">
    <source>
        <dbReference type="Proteomes" id="UP001259832"/>
    </source>
</evidence>
<dbReference type="Proteomes" id="UP001259832">
    <property type="component" value="Unassembled WGS sequence"/>
</dbReference>
<dbReference type="EMBL" id="JASMQC010000006">
    <property type="protein sequence ID" value="KAK1944106.1"/>
    <property type="molecule type" value="Genomic_DNA"/>
</dbReference>
<comment type="caution">
    <text evidence="1">The sequence shown here is derived from an EMBL/GenBank/DDBJ whole genome shotgun (WGS) entry which is preliminary data.</text>
</comment>
<accession>A0AAD9LPW9</accession>
<keyword evidence="2" id="KW-1185">Reference proteome</keyword>
<protein>
    <submittedName>
        <fullName evidence="1">Uncharacterized protein</fullName>
    </submittedName>
</protein>
<proteinExistence type="predicted"/>
<reference evidence="1" key="1">
    <citation type="submission" date="2023-08" db="EMBL/GenBank/DDBJ databases">
        <title>Reference Genome Resource for the Citrus Pathogen Phytophthora citrophthora.</title>
        <authorList>
            <person name="Moller H."/>
            <person name="Coetzee B."/>
            <person name="Rose L.J."/>
            <person name="Van Niekerk J.M."/>
        </authorList>
    </citation>
    <scope>NUCLEOTIDE SEQUENCE</scope>
    <source>
        <strain evidence="1">STE-U-9442</strain>
    </source>
</reference>
<sequence>MSSPSATYDFIKWWATTGQGDNYGFENRDLPYLDIHGADMTEELLDLNNQEVFFASSIVYVKMMLVKGIKEGIVAYELAAKVPQPAVVEDSIRGFLTPERLAKGLGGVKTTPYEAHESVAPSIQTDPFPERALLGRHAGPDVDHSNADTAVPAYYKGRGQNVDRAECDVVAGSQGRHQIRRQSA</sequence>
<name>A0AAD9LPW9_9STRA</name>
<gene>
    <name evidence="1" type="ORF">P3T76_004018</name>
</gene>
<evidence type="ECO:0000313" key="1">
    <source>
        <dbReference type="EMBL" id="KAK1944106.1"/>
    </source>
</evidence>
<dbReference type="AlphaFoldDB" id="A0AAD9LPW9"/>